<dbReference type="GO" id="GO:0005886">
    <property type="term" value="C:plasma membrane"/>
    <property type="evidence" value="ECO:0007669"/>
    <property type="project" value="TreeGrafter"/>
</dbReference>
<dbReference type="GO" id="GO:0000160">
    <property type="term" value="P:phosphorelay signal transduction system"/>
    <property type="evidence" value="ECO:0007669"/>
    <property type="project" value="TreeGrafter"/>
</dbReference>
<keyword evidence="7" id="KW-0812">Transmembrane</keyword>
<evidence type="ECO:0000256" key="5">
    <source>
        <dbReference type="ARBA" id="ARBA00022777"/>
    </source>
</evidence>
<gene>
    <name evidence="9" type="ORF">AQJ67_09835</name>
</gene>
<protein>
    <recommendedName>
        <fullName evidence="2">histidine kinase</fullName>
        <ecNumber evidence="2">2.7.13.3</ecNumber>
    </recommendedName>
</protein>
<dbReference type="EC" id="2.7.13.3" evidence="2"/>
<sequence>MDRYLFDEVAGVLAAPLVCIIALWGVVLGAAWLYEFSITQLALALGGSLLIAGLVGVLRIRAVAMSLHDHRAADFERIAESASAAEQTMIWTAEQLCQGARPPLPQEPQLAGDGPLEKVIELIGHLQVQGAGALLRTHDESQAAVLVAMHRTLTRRQHGLIDELLDHLTRLQTATEDAELLDRSFKIDHLATRLRRMVESVSVVLGGQSLRETRAPVQVATVLRGAKSEVVKYTRVQTVSGDVGSKFALPAHVHPDIAHLLAELIDNGLEHSDPATKVTVRAQKVARGLLIEVEDRATLLMDPHKRDMLNQLLADPAQADVAGQVRSGNLGLVTTSKIAAKYGLKVWLAMNPMGGTTAHVIVPNQYLVPTVPTIGTVTVSAPVSAAPQLAFAGAAQQPVRPAPGSGRPVEQADRASASPLPRRRRVSRPMPDHAADGPGAPAPAANPQALADWRTGLRAGLDTDPTPVPGTPASPQS</sequence>
<evidence type="ECO:0000313" key="9">
    <source>
        <dbReference type="EMBL" id="KUO04800.1"/>
    </source>
</evidence>
<evidence type="ECO:0000256" key="6">
    <source>
        <dbReference type="SAM" id="MobiDB-lite"/>
    </source>
</evidence>
<evidence type="ECO:0000259" key="8">
    <source>
        <dbReference type="Pfam" id="PF02518"/>
    </source>
</evidence>
<proteinExistence type="predicted"/>
<dbReference type="SUPFAM" id="SSF55874">
    <property type="entry name" value="ATPase domain of HSP90 chaperone/DNA topoisomerase II/histidine kinase"/>
    <property type="match status" value="1"/>
</dbReference>
<reference evidence="9 10" key="1">
    <citation type="submission" date="2015-10" db="EMBL/GenBank/DDBJ databases">
        <title>Draft genome sequence of Streptomyces caeruleatus NRRL B-24802, type strain for the species Streptomyces caeruleatus.</title>
        <authorList>
            <person name="Ruckert C."/>
            <person name="Winkler A."/>
            <person name="Kalinowski J."/>
            <person name="Kampfer P."/>
            <person name="Glaeser S."/>
        </authorList>
    </citation>
    <scope>NUCLEOTIDE SEQUENCE [LARGE SCALE GENOMIC DNA]</scope>
    <source>
        <strain evidence="9 10">NRRL B-24802</strain>
    </source>
</reference>
<dbReference type="GO" id="GO:0004673">
    <property type="term" value="F:protein histidine kinase activity"/>
    <property type="evidence" value="ECO:0007669"/>
    <property type="project" value="UniProtKB-EC"/>
</dbReference>
<feature type="domain" description="Histidine kinase/HSP90-like ATPase" evidence="8">
    <location>
        <begin position="256"/>
        <end position="364"/>
    </location>
</feature>
<keyword evidence="5" id="KW-0418">Kinase</keyword>
<evidence type="ECO:0000256" key="1">
    <source>
        <dbReference type="ARBA" id="ARBA00000085"/>
    </source>
</evidence>
<dbReference type="Pfam" id="PF02518">
    <property type="entry name" value="HATPase_c"/>
    <property type="match status" value="1"/>
</dbReference>
<feature type="region of interest" description="Disordered" evidence="6">
    <location>
        <begin position="396"/>
        <end position="477"/>
    </location>
</feature>
<organism evidence="9 10">
    <name type="scientific">Streptomyces caeruleatus</name>
    <dbReference type="NCBI Taxonomy" id="661399"/>
    <lineage>
        <taxon>Bacteria</taxon>
        <taxon>Bacillati</taxon>
        <taxon>Actinomycetota</taxon>
        <taxon>Actinomycetes</taxon>
        <taxon>Kitasatosporales</taxon>
        <taxon>Streptomycetaceae</taxon>
        <taxon>Streptomyces</taxon>
    </lineage>
</organism>
<dbReference type="InterPro" id="IPR050428">
    <property type="entry name" value="TCS_sensor_his_kinase"/>
</dbReference>
<evidence type="ECO:0000256" key="3">
    <source>
        <dbReference type="ARBA" id="ARBA00022553"/>
    </source>
</evidence>
<keyword evidence="3" id="KW-0597">Phosphoprotein</keyword>
<dbReference type="EMBL" id="LMWY01000010">
    <property type="protein sequence ID" value="KUO04800.1"/>
    <property type="molecule type" value="Genomic_DNA"/>
</dbReference>
<evidence type="ECO:0000256" key="4">
    <source>
        <dbReference type="ARBA" id="ARBA00022679"/>
    </source>
</evidence>
<dbReference type="InterPro" id="IPR036890">
    <property type="entry name" value="HATPase_C_sf"/>
</dbReference>
<comment type="catalytic activity">
    <reaction evidence="1">
        <text>ATP + protein L-histidine = ADP + protein N-phospho-L-histidine.</text>
        <dbReference type="EC" id="2.7.13.3"/>
    </reaction>
</comment>
<evidence type="ECO:0000313" key="10">
    <source>
        <dbReference type="Proteomes" id="UP000053429"/>
    </source>
</evidence>
<feature type="transmembrane region" description="Helical" evidence="7">
    <location>
        <begin position="12"/>
        <end position="34"/>
    </location>
</feature>
<feature type="transmembrane region" description="Helical" evidence="7">
    <location>
        <begin position="40"/>
        <end position="58"/>
    </location>
</feature>
<accession>A0A101U695</accession>
<dbReference type="Gene3D" id="3.30.565.10">
    <property type="entry name" value="Histidine kinase-like ATPase, C-terminal domain"/>
    <property type="match status" value="1"/>
</dbReference>
<keyword evidence="10" id="KW-1185">Reference proteome</keyword>
<keyword evidence="7" id="KW-0472">Membrane</keyword>
<dbReference type="AlphaFoldDB" id="A0A101U695"/>
<dbReference type="Proteomes" id="UP000053429">
    <property type="component" value="Unassembled WGS sequence"/>
</dbReference>
<comment type="caution">
    <text evidence="9">The sequence shown here is derived from an EMBL/GenBank/DDBJ whole genome shotgun (WGS) entry which is preliminary data.</text>
</comment>
<keyword evidence="4" id="KW-0808">Transferase</keyword>
<dbReference type="STRING" id="661399.AQJ67_09835"/>
<feature type="compositionally biased region" description="Pro residues" evidence="6">
    <location>
        <begin position="466"/>
        <end position="477"/>
    </location>
</feature>
<evidence type="ECO:0000256" key="2">
    <source>
        <dbReference type="ARBA" id="ARBA00012438"/>
    </source>
</evidence>
<dbReference type="PANTHER" id="PTHR45436">
    <property type="entry name" value="SENSOR HISTIDINE KINASE YKOH"/>
    <property type="match status" value="1"/>
</dbReference>
<keyword evidence="7" id="KW-1133">Transmembrane helix</keyword>
<name>A0A101U695_9ACTN</name>
<feature type="compositionally biased region" description="Low complexity" evidence="6">
    <location>
        <begin position="436"/>
        <end position="452"/>
    </location>
</feature>
<dbReference type="InterPro" id="IPR003594">
    <property type="entry name" value="HATPase_dom"/>
</dbReference>
<dbReference type="PANTHER" id="PTHR45436:SF5">
    <property type="entry name" value="SENSOR HISTIDINE KINASE TRCS"/>
    <property type="match status" value="1"/>
</dbReference>
<evidence type="ECO:0000256" key="7">
    <source>
        <dbReference type="SAM" id="Phobius"/>
    </source>
</evidence>